<accession>A0A1C7GZI3</accession>
<dbReference type="RefSeq" id="WP_065538764.1">
    <property type="nucleotide sequence ID" value="NZ_CAPDLJ010000023.1"/>
</dbReference>
<reference evidence="2" key="1">
    <citation type="submission" date="2016-04" db="EMBL/GenBank/DDBJ databases">
        <title>Complete Genome Sequences of Twelve Strains of a Stable Defined Moderately Diverse Mouse Microbiota 2 (sDMDMm2).</title>
        <authorList>
            <person name="Uchimura Y."/>
            <person name="Wyss M."/>
            <person name="Brugiroux S."/>
            <person name="Limenitakis J.P."/>
            <person name="Stecher B."/>
            <person name="McCoy K.D."/>
            <person name="Macpherson A.J."/>
        </authorList>
    </citation>
    <scope>NUCLEOTIDE SEQUENCE [LARGE SCALE GENOMIC DNA]</scope>
    <source>
        <strain evidence="2">I48</strain>
    </source>
</reference>
<dbReference type="AlphaFoldDB" id="A0A1C7GZI3"/>
<dbReference type="InterPro" id="IPR011990">
    <property type="entry name" value="TPR-like_helical_dom_sf"/>
</dbReference>
<dbReference type="InterPro" id="IPR050767">
    <property type="entry name" value="Sel1_AlgK"/>
</dbReference>
<dbReference type="PANTHER" id="PTHR11102:SF160">
    <property type="entry name" value="ERAD-ASSOCIATED E3 UBIQUITIN-PROTEIN LIGASE COMPONENT HRD3"/>
    <property type="match status" value="1"/>
</dbReference>
<dbReference type="PANTHER" id="PTHR11102">
    <property type="entry name" value="SEL-1-LIKE PROTEIN"/>
    <property type="match status" value="1"/>
</dbReference>
<dbReference type="Gene3D" id="1.25.40.10">
    <property type="entry name" value="Tetratricopeptide repeat domain"/>
    <property type="match status" value="1"/>
</dbReference>
<evidence type="ECO:0008006" key="3">
    <source>
        <dbReference type="Google" id="ProtNLM"/>
    </source>
</evidence>
<organism evidence="1 2">
    <name type="scientific">Bacteroides caecimuris</name>
    <dbReference type="NCBI Taxonomy" id="1796613"/>
    <lineage>
        <taxon>Bacteria</taxon>
        <taxon>Pseudomonadati</taxon>
        <taxon>Bacteroidota</taxon>
        <taxon>Bacteroidia</taxon>
        <taxon>Bacteroidales</taxon>
        <taxon>Bacteroidaceae</taxon>
        <taxon>Bacteroides</taxon>
    </lineage>
</organism>
<gene>
    <name evidence="1" type="ORF">A4V03_09670</name>
</gene>
<dbReference type="SUPFAM" id="SSF81901">
    <property type="entry name" value="HCP-like"/>
    <property type="match status" value="1"/>
</dbReference>
<evidence type="ECO:0000313" key="1">
    <source>
        <dbReference type="EMBL" id="ANU57803.1"/>
    </source>
</evidence>
<dbReference type="GeneID" id="82187406"/>
<proteinExistence type="predicted"/>
<evidence type="ECO:0000313" key="2">
    <source>
        <dbReference type="Proteomes" id="UP000092631"/>
    </source>
</evidence>
<dbReference type="Pfam" id="PF08238">
    <property type="entry name" value="Sel1"/>
    <property type="match status" value="4"/>
</dbReference>
<keyword evidence="2" id="KW-1185">Reference proteome</keyword>
<protein>
    <recommendedName>
        <fullName evidence="3">Sel1 repeat family protein</fullName>
    </recommendedName>
</protein>
<dbReference type="EMBL" id="CP015401">
    <property type="protein sequence ID" value="ANU57803.1"/>
    <property type="molecule type" value="Genomic_DNA"/>
</dbReference>
<dbReference type="SMART" id="SM00671">
    <property type="entry name" value="SEL1"/>
    <property type="match status" value="4"/>
</dbReference>
<dbReference type="OrthoDB" id="1045962at2"/>
<dbReference type="InterPro" id="IPR006597">
    <property type="entry name" value="Sel1-like"/>
</dbReference>
<dbReference type="KEGG" id="bcae:A4V03_09670"/>
<dbReference type="Proteomes" id="UP000092631">
    <property type="component" value="Chromosome"/>
</dbReference>
<sequence>MADIENLEEEYAKLVEEKQIELIWHPERREEYKISFSVGNVVRSFYFCRNDPPMSVFHEFTYFYLYMYLVEMKSNWMKYAVKAVLCLRQMPVAVRETYLCWYHKGIMEAYGSGKKAEIHRRQYFLYASGEIPLSSVLDDMIVEVKQSIDGYLAFCIEILSYTVKCADILGEDEFYVWTRDQYDLVERTLKEAINLYGELNRCPVSLRSCLYYFQGIYYKKTRRYVLAEQALQKSVDLLSKIEISADRNIRIAQNKIKDILKVIQYSNVKGVEVDKIDEIHQLLTTDLLLLEPKYIACIELFFHNPIEINEENECEENEIVAEESERDEYTFDELYDMAEKGDADAQTVIATCYLSGDGVAQNFRLAFEWMQMAARQGQVQAQCLVGEMYYKGIGTEQDQEKAFEWWMKAAIQGEADAQNYIGWVYDVGLGVESDYTEAFKWFVMAAEQGLAMAQANVGEYYELGKGVSKDLEQAVVWYRKAAELECEEAVEALKRLGR</sequence>
<name>A0A1C7GZI3_9BACE</name>